<evidence type="ECO:0000256" key="1">
    <source>
        <dbReference type="ARBA" id="ARBA00022527"/>
    </source>
</evidence>
<dbReference type="SUPFAM" id="SSF56112">
    <property type="entry name" value="Protein kinase-like (PK-like)"/>
    <property type="match status" value="3"/>
</dbReference>
<dbReference type="Gene3D" id="1.10.510.10">
    <property type="entry name" value="Transferase(Phosphotransferase) domain 1"/>
    <property type="match status" value="3"/>
</dbReference>
<dbReference type="GO" id="GO:0004674">
    <property type="term" value="F:protein serine/threonine kinase activity"/>
    <property type="evidence" value="ECO:0007669"/>
    <property type="project" value="UniProtKB-KW"/>
</dbReference>
<sequence length="1090" mass="122492">MDFALYLREILFHDSVNGHPQIVKLLAVTFSGWIVMEKADCNLSTLCFAGEGLSWRSKARLLCQASTALAYLHSKSRVHKNVKLQNFLVSGTDPETCQLKISDFLLTVEQTASRSERVRIGDSGLSYTAPEFYDGNSTSFMSDVYGFGVLCHEVISGQKSYDGEGADHFAIMTKKLDGEPPCQVKGRDCPSAAMELMRRCCTSEPEIRPTMEQVKNALMQLPEQWVFGEQEQSRGQDALYNVKIMCFLDAQLEKLKGFEAPATPQQADFEEELGKGKHLLEKHANHFDIGDFCRTRDACHAVQEICGHLKDTLQLWDLQEEVNLQDQIPTEDVEEDQELLHKLLNFVLKDVPCSIEETLMKHWKEIKARHVESMKHVKVIGEGELQMGQLLGEGSRGTVYSAVWRSIDVVVKKPVWRGSMVGQGELPIEDFAEFSKEVISHASMNDHPQIVKLLAATTSGRMVLEKAKCDLHMLCFADEGLPWRSKVRLLRQGSTALAYLHSKGQVHRDIKLQNFLMFDTDPGTCLLKISDFGQDIMEIVSTVTKTVRISDGTLQYAAPEVYKGKPTSAKSDVYGFGVLCYEMVSGQKSYGGERANRYVIMKSKLNGKPPCQVQDRDCPPAVLELMRLCCAIDPADRPTMEEVKNKLMHLPGEWVFEEPIASEVQHGELPQASVLMYNQGMMGFLEEQLIKARAIQKPADKSAVQLNKYDHEVKKGERLLKKHQRFDIKGFYRIDDARRAVEAICSVLLLCLEEWGMQRSGTGMDLKSRIPQELVDGDKQHMYMLLAYVLKGQTLTSELRQDWEVVKADHEEALRGLKVISDEELQIGEKIGEGGYGSVYKAEWKSKTVAVKDVVPFHHYLSLEDFAAFFKEASIQALLTFHHVTPLYAITKSGRMVMELASCDLASLSRREQLPWPAKRRTLHQAALGLKHLHSRSPPLIHRDVKSSNFLIFGNDPDTWTVKVSDFGLTGECTKSVSKTVRGGGGTLEWMAPEVFLRKPLTLASDVFSMGVMMYEVVTGQHPYGVKSLDAKVREAVVTHEKSSENEPAKVQQGQCPQEMLDLMRRCISFDAKARPTIDEICEALATMGC</sequence>
<keyword evidence="4" id="KW-0418">Kinase</keyword>
<dbReference type="PROSITE" id="PS00108">
    <property type="entry name" value="PROTEIN_KINASE_ST"/>
    <property type="match status" value="1"/>
</dbReference>
<dbReference type="InterPro" id="IPR017441">
    <property type="entry name" value="Protein_kinase_ATP_BS"/>
</dbReference>
<feature type="domain" description="Protein kinase" evidence="7">
    <location>
        <begin position="825"/>
        <end position="1088"/>
    </location>
</feature>
<dbReference type="InterPro" id="IPR001245">
    <property type="entry name" value="Ser-Thr/Tyr_kinase_cat_dom"/>
</dbReference>
<evidence type="ECO:0000259" key="7">
    <source>
        <dbReference type="PROSITE" id="PS50011"/>
    </source>
</evidence>
<comment type="caution">
    <text evidence="8">The sequence shown here is derived from an EMBL/GenBank/DDBJ whole genome shotgun (WGS) entry which is preliminary data.</text>
</comment>
<evidence type="ECO:0000256" key="4">
    <source>
        <dbReference type="ARBA" id="ARBA00022777"/>
    </source>
</evidence>
<dbReference type="EMBL" id="CAJHUC010000997">
    <property type="protein sequence ID" value="CAD7699340.1"/>
    <property type="molecule type" value="Genomic_DNA"/>
</dbReference>
<keyword evidence="9" id="KW-1185">Reference proteome</keyword>
<keyword evidence="1" id="KW-0723">Serine/threonine-protein kinase</keyword>
<dbReference type="PROSITE" id="PS50011">
    <property type="entry name" value="PROTEIN_KINASE_DOM"/>
    <property type="match status" value="3"/>
</dbReference>
<organism evidence="8 9">
    <name type="scientific">Ostreobium quekettii</name>
    <dbReference type="NCBI Taxonomy" id="121088"/>
    <lineage>
        <taxon>Eukaryota</taxon>
        <taxon>Viridiplantae</taxon>
        <taxon>Chlorophyta</taxon>
        <taxon>core chlorophytes</taxon>
        <taxon>Ulvophyceae</taxon>
        <taxon>TCBD clade</taxon>
        <taxon>Bryopsidales</taxon>
        <taxon>Ostreobineae</taxon>
        <taxon>Ostreobiaceae</taxon>
        <taxon>Ostreobium</taxon>
    </lineage>
</organism>
<reference evidence="8" key="1">
    <citation type="submission" date="2020-12" db="EMBL/GenBank/DDBJ databases">
        <authorList>
            <person name="Iha C."/>
        </authorList>
    </citation>
    <scope>NUCLEOTIDE SEQUENCE</scope>
</reference>
<evidence type="ECO:0000256" key="5">
    <source>
        <dbReference type="ARBA" id="ARBA00022840"/>
    </source>
</evidence>
<keyword evidence="2" id="KW-0808">Transferase</keyword>
<dbReference type="Pfam" id="PF07714">
    <property type="entry name" value="PK_Tyr_Ser-Thr"/>
    <property type="match status" value="1"/>
</dbReference>
<feature type="binding site" evidence="6">
    <location>
        <position position="852"/>
    </location>
    <ligand>
        <name>ATP</name>
        <dbReference type="ChEBI" id="CHEBI:30616"/>
    </ligand>
</feature>
<dbReference type="InterPro" id="IPR008271">
    <property type="entry name" value="Ser/Thr_kinase_AS"/>
</dbReference>
<evidence type="ECO:0000313" key="9">
    <source>
        <dbReference type="Proteomes" id="UP000708148"/>
    </source>
</evidence>
<dbReference type="InterPro" id="IPR000719">
    <property type="entry name" value="Prot_kinase_dom"/>
</dbReference>
<dbReference type="PANTHER" id="PTHR44329:SF288">
    <property type="entry name" value="MITOGEN-ACTIVATED PROTEIN KINASE KINASE KINASE 20"/>
    <property type="match status" value="1"/>
</dbReference>
<evidence type="ECO:0000256" key="3">
    <source>
        <dbReference type="ARBA" id="ARBA00022741"/>
    </source>
</evidence>
<dbReference type="PANTHER" id="PTHR44329">
    <property type="entry name" value="SERINE/THREONINE-PROTEIN KINASE TNNI3K-RELATED"/>
    <property type="match status" value="1"/>
</dbReference>
<dbReference type="OrthoDB" id="1335080at2759"/>
<dbReference type="Proteomes" id="UP000708148">
    <property type="component" value="Unassembled WGS sequence"/>
</dbReference>
<evidence type="ECO:0000256" key="2">
    <source>
        <dbReference type="ARBA" id="ARBA00022679"/>
    </source>
</evidence>
<keyword evidence="3 6" id="KW-0547">Nucleotide-binding</keyword>
<protein>
    <recommendedName>
        <fullName evidence="7">Protein kinase domain-containing protein</fullName>
    </recommendedName>
</protein>
<dbReference type="InterPro" id="IPR051681">
    <property type="entry name" value="Ser/Thr_Kinases-Pseudokinases"/>
</dbReference>
<keyword evidence="5 6" id="KW-0067">ATP-binding</keyword>
<dbReference type="GO" id="GO:0005524">
    <property type="term" value="F:ATP binding"/>
    <property type="evidence" value="ECO:0007669"/>
    <property type="project" value="UniProtKB-UniRule"/>
</dbReference>
<evidence type="ECO:0000313" key="8">
    <source>
        <dbReference type="EMBL" id="CAD7699340.1"/>
    </source>
</evidence>
<dbReference type="AlphaFoldDB" id="A0A8S1IZF0"/>
<accession>A0A8S1IZF0</accession>
<feature type="domain" description="Protein kinase" evidence="7">
    <location>
        <begin position="1"/>
        <end position="226"/>
    </location>
</feature>
<dbReference type="PROSITE" id="PS00107">
    <property type="entry name" value="PROTEIN_KINASE_ATP"/>
    <property type="match status" value="1"/>
</dbReference>
<dbReference type="InterPro" id="IPR011009">
    <property type="entry name" value="Kinase-like_dom_sf"/>
</dbReference>
<gene>
    <name evidence="8" type="ORF">OSTQU699_LOCUS4699</name>
</gene>
<dbReference type="Gene3D" id="3.30.200.20">
    <property type="entry name" value="Phosphorylase Kinase, domain 1"/>
    <property type="match status" value="1"/>
</dbReference>
<dbReference type="SMART" id="SM00220">
    <property type="entry name" value="S_TKc"/>
    <property type="match status" value="2"/>
</dbReference>
<feature type="domain" description="Protein kinase" evidence="7">
    <location>
        <begin position="385"/>
        <end position="655"/>
    </location>
</feature>
<name>A0A8S1IZF0_9CHLO</name>
<dbReference type="Pfam" id="PF00069">
    <property type="entry name" value="Pkinase"/>
    <property type="match status" value="2"/>
</dbReference>
<proteinExistence type="predicted"/>
<evidence type="ECO:0000256" key="6">
    <source>
        <dbReference type="PROSITE-ProRule" id="PRU10141"/>
    </source>
</evidence>